<evidence type="ECO:0000256" key="1">
    <source>
        <dbReference type="SAM" id="MobiDB-lite"/>
    </source>
</evidence>
<proteinExistence type="predicted"/>
<dbReference type="Pfam" id="PF07173">
    <property type="entry name" value="GRDP-like"/>
    <property type="match status" value="1"/>
</dbReference>
<gene>
    <name evidence="2" type="ORF">TRICI_000141</name>
</gene>
<keyword evidence="3" id="KW-1185">Reference proteome</keyword>
<dbReference type="PANTHER" id="PTHR34365">
    <property type="entry name" value="ENOLASE (DUF1399)"/>
    <property type="match status" value="1"/>
</dbReference>
<accession>A0A642VE85</accession>
<feature type="compositionally biased region" description="Gly residues" evidence="1">
    <location>
        <begin position="713"/>
        <end position="728"/>
    </location>
</feature>
<evidence type="ECO:0000313" key="3">
    <source>
        <dbReference type="Proteomes" id="UP000761534"/>
    </source>
</evidence>
<name>A0A642VE85_9ASCO</name>
<feature type="region of interest" description="Disordered" evidence="1">
    <location>
        <begin position="706"/>
        <end position="728"/>
    </location>
</feature>
<dbReference type="Proteomes" id="UP000761534">
    <property type="component" value="Unassembled WGS sequence"/>
</dbReference>
<reference evidence="2" key="1">
    <citation type="journal article" date="2019" name="G3 (Bethesda)">
        <title>Genome Assemblies of Two Rare Opportunistic Yeast Pathogens: Diutina rugosa (syn. Candida rugosa) and Trichomonascus ciferrii (syn. Candida ciferrii).</title>
        <authorList>
            <person name="Mixao V."/>
            <person name="Saus E."/>
            <person name="Hansen A.P."/>
            <person name="Lass-Florl C."/>
            <person name="Gabaldon T."/>
        </authorList>
    </citation>
    <scope>NUCLEOTIDE SEQUENCE</scope>
    <source>
        <strain evidence="2">CBS 4856</strain>
    </source>
</reference>
<evidence type="ECO:0000313" key="2">
    <source>
        <dbReference type="EMBL" id="KAA8917702.1"/>
    </source>
</evidence>
<sequence>MFDKKDKEKEKLPSYGEAIVSAPGYDERVDGGPPMAEVFSRLHFKPVKANWIPDPEPVICHLKLLEAFYCLRKSVESIEGLFGVGGDEKTLSVEERKERKWSIYVSRAVDRFETWWNRLIVGQEVPEVLQLPEGKPRDGQIPSMIPPEGKILEEYKLPPLDILMVWHAFLLNPRAYAEDCRRFKVDDIIWNTEFPWKLVNEHINPSYKYKVSQKHQDYFVSNTGISWDNLDDDPDTKQKRIQCVSCRTWFGVPFSDGSNPKQPIDDSSHSSHHLYTSTSYASRWFKAACPNCKSSVTHDSLRVAKFFRDFEAFETKAVCLPGSLVNVYTGFLNFPTKQLRIYEMLENATVRKQLKDLHKGCSMLDVQSVLESFIGDTSRTDRKKAVEADGFLFRKFMSNYWDNSSPFSIDLEGAVIRQGTFVQKMHQNDWLHSPSLSHCISEMITKYFNFFKLMRNYQSLIAVPTLDVDLIWHTHQLSANAYYNYSIRQAWIFIDHDDKVKESTLSDCFTRTNQLFENSFKKVYSQCMCWYCLAVREQNSSGIFSGVKSAQNSFYDSAIKGNFNSQLSNQKAHISNHNAVVDIEQRGYHNVLLKSEYEKAYKRVVKRAKKCGREIPRGCGYKESPTTFPWYAPGFTSDFYPSAPSCMASQDSRYGNCCPGTCGAAISAGGSCTNGSGPGGCSAVSSAACGGIGGIVKFSGGQMSTARPSITSGSGGGAAMTGGPSGSI</sequence>
<organism evidence="2 3">
    <name type="scientific">Trichomonascus ciferrii</name>
    <dbReference type="NCBI Taxonomy" id="44093"/>
    <lineage>
        <taxon>Eukaryota</taxon>
        <taxon>Fungi</taxon>
        <taxon>Dikarya</taxon>
        <taxon>Ascomycota</taxon>
        <taxon>Saccharomycotina</taxon>
        <taxon>Dipodascomycetes</taxon>
        <taxon>Dipodascales</taxon>
        <taxon>Trichomonascaceae</taxon>
        <taxon>Trichomonascus</taxon>
        <taxon>Trichomonascus ciferrii complex</taxon>
    </lineage>
</organism>
<dbReference type="OrthoDB" id="2684236at2759"/>
<comment type="caution">
    <text evidence="2">The sequence shown here is derived from an EMBL/GenBank/DDBJ whole genome shotgun (WGS) entry which is preliminary data.</text>
</comment>
<protein>
    <submittedName>
        <fullName evidence="2">Uncharacterized protein</fullName>
    </submittedName>
</protein>
<dbReference type="AlphaFoldDB" id="A0A642VE85"/>
<dbReference type="InterPro" id="IPR009836">
    <property type="entry name" value="GRDP-like"/>
</dbReference>
<dbReference type="VEuPathDB" id="FungiDB:TRICI_000141"/>
<dbReference type="PANTHER" id="PTHR34365:SF7">
    <property type="entry name" value="GLYCINE-RICH DOMAIN-CONTAINING PROTEIN 1"/>
    <property type="match status" value="1"/>
</dbReference>
<dbReference type="EMBL" id="SWFS01000014">
    <property type="protein sequence ID" value="KAA8917702.1"/>
    <property type="molecule type" value="Genomic_DNA"/>
</dbReference>